<comment type="caution">
    <text evidence="3">The sequence shown here is derived from an EMBL/GenBank/DDBJ whole genome shotgun (WGS) entry which is preliminary data.</text>
</comment>
<organism evidence="3 4">
    <name type="scientific">Cladorrhinum samala</name>
    <dbReference type="NCBI Taxonomy" id="585594"/>
    <lineage>
        <taxon>Eukaryota</taxon>
        <taxon>Fungi</taxon>
        <taxon>Dikarya</taxon>
        <taxon>Ascomycota</taxon>
        <taxon>Pezizomycotina</taxon>
        <taxon>Sordariomycetes</taxon>
        <taxon>Sordariomycetidae</taxon>
        <taxon>Sordariales</taxon>
        <taxon>Podosporaceae</taxon>
        <taxon>Cladorrhinum</taxon>
    </lineage>
</organism>
<dbReference type="AlphaFoldDB" id="A0AAV9I1T5"/>
<feature type="compositionally biased region" description="Pro residues" evidence="1">
    <location>
        <begin position="201"/>
        <end position="220"/>
    </location>
</feature>
<feature type="region of interest" description="Disordered" evidence="1">
    <location>
        <begin position="1"/>
        <end position="42"/>
    </location>
</feature>
<evidence type="ECO:0000256" key="2">
    <source>
        <dbReference type="SAM" id="Phobius"/>
    </source>
</evidence>
<keyword evidence="2" id="KW-0812">Transmembrane</keyword>
<feature type="compositionally biased region" description="Polar residues" evidence="1">
    <location>
        <begin position="281"/>
        <end position="304"/>
    </location>
</feature>
<evidence type="ECO:0000256" key="1">
    <source>
        <dbReference type="SAM" id="MobiDB-lite"/>
    </source>
</evidence>
<feature type="compositionally biased region" description="Low complexity" evidence="1">
    <location>
        <begin position="164"/>
        <end position="200"/>
    </location>
</feature>
<feature type="region of interest" description="Disordered" evidence="1">
    <location>
        <begin position="88"/>
        <end position="107"/>
    </location>
</feature>
<reference evidence="3" key="2">
    <citation type="submission" date="2023-06" db="EMBL/GenBank/DDBJ databases">
        <authorList>
            <consortium name="Lawrence Berkeley National Laboratory"/>
            <person name="Mondo S.J."/>
            <person name="Hensen N."/>
            <person name="Bonometti L."/>
            <person name="Westerberg I."/>
            <person name="Brannstrom I.O."/>
            <person name="Guillou S."/>
            <person name="Cros-Aarteil S."/>
            <person name="Calhoun S."/>
            <person name="Haridas S."/>
            <person name="Kuo A."/>
            <person name="Pangilinan J."/>
            <person name="Riley R."/>
            <person name="Labutti K."/>
            <person name="Andreopoulos B."/>
            <person name="Lipzen A."/>
            <person name="Chen C."/>
            <person name="Yanf M."/>
            <person name="Daum C."/>
            <person name="Ng V."/>
            <person name="Clum A."/>
            <person name="Steindorff A."/>
            <person name="Ohm R."/>
            <person name="Martin F."/>
            <person name="Silar P."/>
            <person name="Natvig D."/>
            <person name="Lalanne C."/>
            <person name="Gautier V."/>
            <person name="Ament-Velasquez S.L."/>
            <person name="Kruys A."/>
            <person name="Hutchinson M.I."/>
            <person name="Powell A.J."/>
            <person name="Barry K."/>
            <person name="Miller A.N."/>
            <person name="Grigoriev I.V."/>
            <person name="Debuchy R."/>
            <person name="Gladieux P."/>
            <person name="Thoren M.H."/>
            <person name="Johannesson H."/>
        </authorList>
    </citation>
    <scope>NUCLEOTIDE SEQUENCE</scope>
    <source>
        <strain evidence="3">PSN324</strain>
    </source>
</reference>
<evidence type="ECO:0000313" key="3">
    <source>
        <dbReference type="EMBL" id="KAK4467022.1"/>
    </source>
</evidence>
<sequence>MDSQNLEKGHLPSYQDVQVDAKDKTAPTTPEVLEEGRQASASTAPANKMASYRHTMLFLGLTWLILYGVAMAGESRLRWQKGCHKAQVPEQDSGAQTDEPSSFSSLLNGASAKSLHDLLHRHLPKKFQDGVWESEHHAIRAVHQNDPALATSILQLAKRQDNNSTAATPTESPTSSPTSTTSSTSSTTATPPTSASSPSSTPSPTPTPTPTPTVPPPVTPPTSSNTPAPPTRTSVPPPGTLPQSTESRSSSVPGSSSSSSPGVSSFSTTSRLVSSAIDGETTFTTSTVPDNNETPTNIQPSRTSKSIVTTFTRTSNGNVVVITSTTFVLADPTETAPTQTSARATPGLQNSAPQQQRGSFLAGVIALMAMLMA</sequence>
<proteinExistence type="predicted"/>
<evidence type="ECO:0000313" key="4">
    <source>
        <dbReference type="Proteomes" id="UP001321749"/>
    </source>
</evidence>
<keyword evidence="2" id="KW-1133">Transmembrane helix</keyword>
<feature type="compositionally biased region" description="Pro residues" evidence="1">
    <location>
        <begin position="227"/>
        <end position="240"/>
    </location>
</feature>
<feature type="compositionally biased region" description="Basic and acidic residues" evidence="1">
    <location>
        <begin position="1"/>
        <end position="10"/>
    </location>
</feature>
<feature type="compositionally biased region" description="Polar residues" evidence="1">
    <location>
        <begin position="93"/>
        <end position="107"/>
    </location>
</feature>
<reference evidence="3" key="1">
    <citation type="journal article" date="2023" name="Mol. Phylogenet. Evol.">
        <title>Genome-scale phylogeny and comparative genomics of the fungal order Sordariales.</title>
        <authorList>
            <person name="Hensen N."/>
            <person name="Bonometti L."/>
            <person name="Westerberg I."/>
            <person name="Brannstrom I.O."/>
            <person name="Guillou S."/>
            <person name="Cros-Aarteil S."/>
            <person name="Calhoun S."/>
            <person name="Haridas S."/>
            <person name="Kuo A."/>
            <person name="Mondo S."/>
            <person name="Pangilinan J."/>
            <person name="Riley R."/>
            <person name="LaButti K."/>
            <person name="Andreopoulos B."/>
            <person name="Lipzen A."/>
            <person name="Chen C."/>
            <person name="Yan M."/>
            <person name="Daum C."/>
            <person name="Ng V."/>
            <person name="Clum A."/>
            <person name="Steindorff A."/>
            <person name="Ohm R.A."/>
            <person name="Martin F."/>
            <person name="Silar P."/>
            <person name="Natvig D.O."/>
            <person name="Lalanne C."/>
            <person name="Gautier V."/>
            <person name="Ament-Velasquez S.L."/>
            <person name="Kruys A."/>
            <person name="Hutchinson M.I."/>
            <person name="Powell A.J."/>
            <person name="Barry K."/>
            <person name="Miller A.N."/>
            <person name="Grigoriev I.V."/>
            <person name="Debuchy R."/>
            <person name="Gladieux P."/>
            <person name="Hiltunen Thoren M."/>
            <person name="Johannesson H."/>
        </authorList>
    </citation>
    <scope>NUCLEOTIDE SEQUENCE</scope>
    <source>
        <strain evidence="3">PSN324</strain>
    </source>
</reference>
<keyword evidence="2" id="KW-0472">Membrane</keyword>
<feature type="transmembrane region" description="Helical" evidence="2">
    <location>
        <begin position="56"/>
        <end position="73"/>
    </location>
</feature>
<gene>
    <name evidence="3" type="ORF">QBC42DRAFT_390</name>
</gene>
<protein>
    <submittedName>
        <fullName evidence="3">Uncharacterized protein</fullName>
    </submittedName>
</protein>
<accession>A0AAV9I1T5</accession>
<feature type="compositionally biased region" description="Polar residues" evidence="1">
    <location>
        <begin position="335"/>
        <end position="355"/>
    </location>
</feature>
<dbReference type="Proteomes" id="UP001321749">
    <property type="component" value="Unassembled WGS sequence"/>
</dbReference>
<keyword evidence="4" id="KW-1185">Reference proteome</keyword>
<feature type="region of interest" description="Disordered" evidence="1">
    <location>
        <begin position="160"/>
        <end position="304"/>
    </location>
</feature>
<dbReference type="EMBL" id="MU864928">
    <property type="protein sequence ID" value="KAK4467022.1"/>
    <property type="molecule type" value="Genomic_DNA"/>
</dbReference>
<name>A0AAV9I1T5_9PEZI</name>
<feature type="region of interest" description="Disordered" evidence="1">
    <location>
        <begin position="332"/>
        <end position="355"/>
    </location>
</feature>
<feature type="compositionally biased region" description="Low complexity" evidence="1">
    <location>
        <begin position="247"/>
        <end position="275"/>
    </location>
</feature>